<evidence type="ECO:0000256" key="3">
    <source>
        <dbReference type="SAM" id="Phobius"/>
    </source>
</evidence>
<organism evidence="4 5">
    <name type="scientific">Rufibacter hautae</name>
    <dbReference type="NCBI Taxonomy" id="2595005"/>
    <lineage>
        <taxon>Bacteria</taxon>
        <taxon>Pseudomonadati</taxon>
        <taxon>Bacteroidota</taxon>
        <taxon>Cytophagia</taxon>
        <taxon>Cytophagales</taxon>
        <taxon>Hymenobacteraceae</taxon>
        <taxon>Rufibacter</taxon>
    </lineage>
</organism>
<feature type="transmembrane region" description="Helical" evidence="3">
    <location>
        <begin position="266"/>
        <end position="282"/>
    </location>
</feature>
<name>A0A5B6TAB4_9BACT</name>
<evidence type="ECO:0000256" key="2">
    <source>
        <dbReference type="SAM" id="MobiDB-lite"/>
    </source>
</evidence>
<feature type="transmembrane region" description="Helical" evidence="3">
    <location>
        <begin position="400"/>
        <end position="419"/>
    </location>
</feature>
<keyword evidence="1" id="KW-0175">Coiled coil</keyword>
<dbReference type="Pfam" id="PF10101">
    <property type="entry name" value="DUF2339"/>
    <property type="match status" value="1"/>
</dbReference>
<feature type="transmembrane region" description="Helical" evidence="3">
    <location>
        <begin position="553"/>
        <end position="570"/>
    </location>
</feature>
<keyword evidence="3" id="KW-1133">Transmembrane helix</keyword>
<feature type="transmembrane region" description="Helical" evidence="3">
    <location>
        <begin position="238"/>
        <end position="259"/>
    </location>
</feature>
<sequence length="820" mass="91516">MEIFLLLVLVVLALWFGTRVSRHLLQHHQDMQEVREELARLREQVSRSTMRPPIDAAAAAARRDASTQTAFASEETHAPTGPLSAPVPPPVVEPILPEVLSSAGMLSPTPEPESVTVAAFMTTREATVFQDSEPAPSKPSIFSRKLDWEKFIGENLINKLGIAILVLGIGFFVKYAIDQDWINEIGRVAIGLLAGGALLGVAHRLRKEYKAFSSVLIGGGMAVLYFTIAIAFHEYQIFSQPVAFVLMVAITGFTIFLSIAYDRMELAVLALIGGFGSPFMVSTGEGNYVVLFVFILLLNVGILVLAYFKKWNLLNLIAYGFTIVLYGSWFATRVQGMPNPPYVGALVFATLFYLVFFLMTIIYNVKERRRFTGPEIMMLLSNTFLYYGVGMYVMSQLAGGSYRGLFTILLGVFNFAFAYGLYRSKRVDRNLVYLLIGLVLTFLSLSAPIQLEGNYITLFWALEAVLLLWLSQRSGIQLMKYASVLVLVLMLGSLVMDWLDYSISREGLPLLLNKLFITGTVSVASLAGTWWLLGRENLNTNQGRFMGVYRKTVGSVLVLFLYLVLLLELQHQLAHSTFSGDVQVLALGFFHYLFLLGLLWWSQRLANPVYGWLVMGASVVASLAYMTNLQPSTTYIRNGYLFNQSETFTAFLFHYLPLLSLVLLLVAVLRKVQQQFGFTSRLGQGSLWLASAAGVFLLSAELEHVWLLTSHPTSEELYESLRHIRKIGFPILWGVISFGLMLVGMSRKVKTLRIISLTLFFLTLLKLFLFDVRDMSEGGKIAAFICLGLLLLVISFMYQKLKNLILAGDTAPQDVPSHEA</sequence>
<accession>A0A5B6TAB4</accession>
<comment type="caution">
    <text evidence="4">The sequence shown here is derived from an EMBL/GenBank/DDBJ whole genome shotgun (WGS) entry which is preliminary data.</text>
</comment>
<dbReference type="Proteomes" id="UP000324133">
    <property type="component" value="Unassembled WGS sequence"/>
</dbReference>
<keyword evidence="3" id="KW-0472">Membrane</keyword>
<evidence type="ECO:0000256" key="1">
    <source>
        <dbReference type="SAM" id="Coils"/>
    </source>
</evidence>
<feature type="transmembrane region" description="Helical" evidence="3">
    <location>
        <begin position="609"/>
        <end position="627"/>
    </location>
</feature>
<feature type="transmembrane region" description="Helical" evidence="3">
    <location>
        <begin position="478"/>
        <end position="499"/>
    </location>
</feature>
<proteinExistence type="predicted"/>
<feature type="transmembrane region" description="Helical" evidence="3">
    <location>
        <begin position="343"/>
        <end position="364"/>
    </location>
</feature>
<feature type="transmembrane region" description="Helical" evidence="3">
    <location>
        <begin position="211"/>
        <end position="232"/>
    </location>
</feature>
<feature type="transmembrane region" description="Helical" evidence="3">
    <location>
        <begin position="752"/>
        <end position="769"/>
    </location>
</feature>
<feature type="transmembrane region" description="Helical" evidence="3">
    <location>
        <begin position="455"/>
        <end position="471"/>
    </location>
</feature>
<reference evidence="4 5" key="1">
    <citation type="submission" date="2019-07" db="EMBL/GenBank/DDBJ databases">
        <title>Rufibacter sp. nov., isolated from lake sediment.</title>
        <authorList>
            <person name="Qu J.-H."/>
        </authorList>
    </citation>
    <scope>NUCLEOTIDE SEQUENCE [LARGE SCALE GENOMIC DNA]</scope>
    <source>
        <strain evidence="4 5">NBS58-1</strain>
    </source>
</reference>
<dbReference type="AlphaFoldDB" id="A0A5B6TAB4"/>
<feature type="transmembrane region" description="Helical" evidence="3">
    <location>
        <begin position="647"/>
        <end position="666"/>
    </location>
</feature>
<feature type="transmembrane region" description="Helical" evidence="3">
    <location>
        <begin position="160"/>
        <end position="177"/>
    </location>
</feature>
<feature type="transmembrane region" description="Helical" evidence="3">
    <location>
        <begin position="687"/>
        <end position="707"/>
    </location>
</feature>
<gene>
    <name evidence="4" type="ORF">FOA19_16685</name>
</gene>
<feature type="region of interest" description="Disordered" evidence="2">
    <location>
        <begin position="63"/>
        <end position="87"/>
    </location>
</feature>
<feature type="transmembrane region" description="Helical" evidence="3">
    <location>
        <begin position="511"/>
        <end position="533"/>
    </location>
</feature>
<feature type="transmembrane region" description="Helical" evidence="3">
    <location>
        <begin position="727"/>
        <end position="745"/>
    </location>
</feature>
<feature type="transmembrane region" description="Helical" evidence="3">
    <location>
        <begin position="781"/>
        <end position="798"/>
    </location>
</feature>
<dbReference type="EMBL" id="VKKY01000003">
    <property type="protein sequence ID" value="KAA3436043.1"/>
    <property type="molecule type" value="Genomic_DNA"/>
</dbReference>
<dbReference type="RefSeq" id="WP_149092007.1">
    <property type="nucleotide sequence ID" value="NZ_VKKY01000003.1"/>
</dbReference>
<protein>
    <submittedName>
        <fullName evidence="4">DUF2339 domain-containing protein</fullName>
    </submittedName>
</protein>
<feature type="transmembrane region" description="Helical" evidence="3">
    <location>
        <begin position="376"/>
        <end position="394"/>
    </location>
</feature>
<keyword evidence="3" id="KW-0812">Transmembrane</keyword>
<dbReference type="InterPro" id="IPR019286">
    <property type="entry name" value="DUF2339_TM"/>
</dbReference>
<feature type="transmembrane region" description="Helical" evidence="3">
    <location>
        <begin position="288"/>
        <end position="308"/>
    </location>
</feature>
<dbReference type="OrthoDB" id="666059at2"/>
<feature type="transmembrane region" description="Helical" evidence="3">
    <location>
        <begin position="431"/>
        <end position="449"/>
    </location>
</feature>
<evidence type="ECO:0000313" key="5">
    <source>
        <dbReference type="Proteomes" id="UP000324133"/>
    </source>
</evidence>
<dbReference type="PANTHER" id="PTHR38434">
    <property type="entry name" value="BLL2549 PROTEIN"/>
    <property type="match status" value="1"/>
</dbReference>
<feature type="coiled-coil region" evidence="1">
    <location>
        <begin position="24"/>
        <end position="51"/>
    </location>
</feature>
<keyword evidence="5" id="KW-1185">Reference proteome</keyword>
<feature type="transmembrane region" description="Helical" evidence="3">
    <location>
        <begin position="313"/>
        <end position="331"/>
    </location>
</feature>
<evidence type="ECO:0000313" key="4">
    <source>
        <dbReference type="EMBL" id="KAA3436043.1"/>
    </source>
</evidence>
<dbReference type="PANTHER" id="PTHR38434:SF1">
    <property type="entry name" value="BLL2549 PROTEIN"/>
    <property type="match status" value="1"/>
</dbReference>
<feature type="transmembrane region" description="Helical" evidence="3">
    <location>
        <begin position="582"/>
        <end position="602"/>
    </location>
</feature>